<reference evidence="2 3" key="1">
    <citation type="submission" date="2021-06" db="EMBL/GenBank/DDBJ databases">
        <authorList>
            <person name="Kallberg Y."/>
            <person name="Tangrot J."/>
            <person name="Rosling A."/>
        </authorList>
    </citation>
    <scope>NUCLEOTIDE SEQUENCE [LARGE SCALE GENOMIC DNA]</scope>
    <source>
        <strain evidence="2 3">120-4 pot B 10/14</strain>
    </source>
</reference>
<feature type="compositionally biased region" description="Basic residues" evidence="1">
    <location>
        <begin position="17"/>
        <end position="28"/>
    </location>
</feature>
<sequence length="200" mass="22264">MSINNSSSSNPLESTSAKRKADKAKGGRPRMPIWNNYIEGEDDGHGHFEATMRKTSTMEALALHCKGPVPDDIRKRWLIEVAKRDALSGSLLDGEIARVIDKMEAELQKTDNLTLSLDGWTSPRGDLLYAFIITTPNYIIENIGPHQFAAIVTDNGFNLVDFYVIQSHQGGSLETYSKTHWVSIYDTTNSIIHVKSAIDK</sequence>
<comment type="caution">
    <text evidence="2">The sequence shown here is derived from an EMBL/GenBank/DDBJ whole genome shotgun (WGS) entry which is preliminary data.</text>
</comment>
<keyword evidence="3" id="KW-1185">Reference proteome</keyword>
<evidence type="ECO:0000313" key="3">
    <source>
        <dbReference type="Proteomes" id="UP000789901"/>
    </source>
</evidence>
<feature type="non-terminal residue" evidence="2">
    <location>
        <position position="200"/>
    </location>
</feature>
<proteinExistence type="predicted"/>
<dbReference type="Proteomes" id="UP000789901">
    <property type="component" value="Unassembled WGS sequence"/>
</dbReference>
<protein>
    <submittedName>
        <fullName evidence="2">29901_t:CDS:1</fullName>
    </submittedName>
</protein>
<evidence type="ECO:0000313" key="2">
    <source>
        <dbReference type="EMBL" id="CAG8804142.1"/>
    </source>
</evidence>
<feature type="region of interest" description="Disordered" evidence="1">
    <location>
        <begin position="1"/>
        <end position="35"/>
    </location>
</feature>
<dbReference type="EMBL" id="CAJVQB010024437">
    <property type="protein sequence ID" value="CAG8804142.1"/>
    <property type="molecule type" value="Genomic_DNA"/>
</dbReference>
<feature type="compositionally biased region" description="Low complexity" evidence="1">
    <location>
        <begin position="1"/>
        <end position="15"/>
    </location>
</feature>
<name>A0ABN7VXJ2_GIGMA</name>
<organism evidence="2 3">
    <name type="scientific">Gigaspora margarita</name>
    <dbReference type="NCBI Taxonomy" id="4874"/>
    <lineage>
        <taxon>Eukaryota</taxon>
        <taxon>Fungi</taxon>
        <taxon>Fungi incertae sedis</taxon>
        <taxon>Mucoromycota</taxon>
        <taxon>Glomeromycotina</taxon>
        <taxon>Glomeromycetes</taxon>
        <taxon>Diversisporales</taxon>
        <taxon>Gigasporaceae</taxon>
        <taxon>Gigaspora</taxon>
    </lineage>
</organism>
<gene>
    <name evidence="2" type="ORF">GMARGA_LOCUS23792</name>
</gene>
<accession>A0ABN7VXJ2</accession>
<evidence type="ECO:0000256" key="1">
    <source>
        <dbReference type="SAM" id="MobiDB-lite"/>
    </source>
</evidence>